<dbReference type="CDD" id="cd00063">
    <property type="entry name" value="FN3"/>
    <property type="match status" value="3"/>
</dbReference>
<reference evidence="6 7" key="1">
    <citation type="submission" date="2024-04" db="EMBL/GenBank/DDBJ databases">
        <authorList>
            <person name="Waldvogel A.-M."/>
            <person name="Schoenle A."/>
        </authorList>
    </citation>
    <scope>NUCLEOTIDE SEQUENCE [LARGE SCALE GENOMIC DNA]</scope>
</reference>
<keyword evidence="2" id="KW-0130">Cell adhesion</keyword>
<dbReference type="PANTHER" id="PTHR46708:SF8">
    <property type="entry name" value="FIBRONECTIN"/>
    <property type="match status" value="1"/>
</dbReference>
<evidence type="ECO:0000313" key="6">
    <source>
        <dbReference type="EMBL" id="CAL1612149.1"/>
    </source>
</evidence>
<organism evidence="6 7">
    <name type="scientific">Knipowitschia caucasica</name>
    <name type="common">Caucasian dwarf goby</name>
    <name type="synonym">Pomatoschistus caucasicus</name>
    <dbReference type="NCBI Taxonomy" id="637954"/>
    <lineage>
        <taxon>Eukaryota</taxon>
        <taxon>Metazoa</taxon>
        <taxon>Chordata</taxon>
        <taxon>Craniata</taxon>
        <taxon>Vertebrata</taxon>
        <taxon>Euteleostomi</taxon>
        <taxon>Actinopterygii</taxon>
        <taxon>Neopterygii</taxon>
        <taxon>Teleostei</taxon>
        <taxon>Neoteleostei</taxon>
        <taxon>Acanthomorphata</taxon>
        <taxon>Gobiaria</taxon>
        <taxon>Gobiiformes</taxon>
        <taxon>Gobioidei</taxon>
        <taxon>Gobiidae</taxon>
        <taxon>Gobiinae</taxon>
        <taxon>Knipowitschia</taxon>
    </lineage>
</organism>
<dbReference type="InterPro" id="IPR003961">
    <property type="entry name" value="FN3_dom"/>
</dbReference>
<dbReference type="GO" id="GO:0007399">
    <property type="term" value="P:nervous system development"/>
    <property type="evidence" value="ECO:0007669"/>
    <property type="project" value="TreeGrafter"/>
</dbReference>
<protein>
    <recommendedName>
        <fullName evidence="5">Fibronectin type-III domain-containing protein</fullName>
    </recommendedName>
</protein>
<sequence>MLQALQSGGPDGGTWITWCLSQEQKNAAKTPTGNVTNQTEMMMGPVSSFELRNLTSLMEYSVAVSALYDEGVSEPLTDAFTTTPVPGPLNLRSSDITEHSFRVSWDHSAADIELYRLSWAPFTGGNTQEEILSSSKQHFLLSGLSASTEYEVMLTAVFHDESESDTVSLIETTLAQQQIQNLQVSGETTESLEASWEMEDVSVQSYRLTYAAVGGDQDQDTVLVPGGQRSQELQGLLPDTRYKVSITPLYRDEREGLTVTTTGSTLSLSPPQNLRSSEHWFNRFRISWDHPPSAAMGYRAVYQPLYD</sequence>
<dbReference type="Proteomes" id="UP001497482">
    <property type="component" value="Chromosome 7"/>
</dbReference>
<keyword evidence="3" id="KW-1015">Disulfide bond</keyword>
<gene>
    <name evidence="6" type="ORF">KC01_LOCUS38503</name>
</gene>
<evidence type="ECO:0000313" key="7">
    <source>
        <dbReference type="Proteomes" id="UP001497482"/>
    </source>
</evidence>
<evidence type="ECO:0000259" key="5">
    <source>
        <dbReference type="PROSITE" id="PS50853"/>
    </source>
</evidence>
<dbReference type="PROSITE" id="PS50853">
    <property type="entry name" value="FN3"/>
    <property type="match status" value="2"/>
</dbReference>
<feature type="domain" description="Fibronectin type-III" evidence="5">
    <location>
        <begin position="178"/>
        <end position="271"/>
    </location>
</feature>
<dbReference type="SMART" id="SM00060">
    <property type="entry name" value="FN3"/>
    <property type="match status" value="2"/>
</dbReference>
<keyword evidence="7" id="KW-1185">Reference proteome</keyword>
<accession>A0AAV2MFJ6</accession>
<proteinExistence type="predicted"/>
<evidence type="ECO:0000256" key="3">
    <source>
        <dbReference type="ARBA" id="ARBA00023157"/>
    </source>
</evidence>
<feature type="domain" description="Fibronectin type-III" evidence="5">
    <location>
        <begin position="87"/>
        <end position="177"/>
    </location>
</feature>
<dbReference type="InterPro" id="IPR036116">
    <property type="entry name" value="FN3_sf"/>
</dbReference>
<dbReference type="Gene3D" id="2.60.40.10">
    <property type="entry name" value="Immunoglobulins"/>
    <property type="match status" value="3"/>
</dbReference>
<dbReference type="GO" id="GO:0043394">
    <property type="term" value="F:proteoglycan binding"/>
    <property type="evidence" value="ECO:0007669"/>
    <property type="project" value="TreeGrafter"/>
</dbReference>
<dbReference type="GO" id="GO:0005201">
    <property type="term" value="F:extracellular matrix structural constituent"/>
    <property type="evidence" value="ECO:0007669"/>
    <property type="project" value="TreeGrafter"/>
</dbReference>
<dbReference type="AlphaFoldDB" id="A0AAV2MFJ6"/>
<evidence type="ECO:0000256" key="1">
    <source>
        <dbReference type="ARBA" id="ARBA00022737"/>
    </source>
</evidence>
<dbReference type="InterPro" id="IPR013783">
    <property type="entry name" value="Ig-like_fold"/>
</dbReference>
<dbReference type="EMBL" id="OZ035829">
    <property type="protein sequence ID" value="CAL1612149.1"/>
    <property type="molecule type" value="Genomic_DNA"/>
</dbReference>
<dbReference type="GO" id="GO:0005178">
    <property type="term" value="F:integrin binding"/>
    <property type="evidence" value="ECO:0007669"/>
    <property type="project" value="TreeGrafter"/>
</dbReference>
<dbReference type="InterPro" id="IPR050991">
    <property type="entry name" value="ECM_Regulatory_Proteins"/>
</dbReference>
<keyword evidence="1" id="KW-0677">Repeat</keyword>
<name>A0AAV2MFJ6_KNICA</name>
<dbReference type="GO" id="GO:0007160">
    <property type="term" value="P:cell-matrix adhesion"/>
    <property type="evidence" value="ECO:0007669"/>
    <property type="project" value="TreeGrafter"/>
</dbReference>
<dbReference type="PANTHER" id="PTHR46708">
    <property type="entry name" value="TENASCIN"/>
    <property type="match status" value="1"/>
</dbReference>
<keyword evidence="4" id="KW-0325">Glycoprotein</keyword>
<dbReference type="GO" id="GO:0007507">
    <property type="term" value="P:heart development"/>
    <property type="evidence" value="ECO:0007669"/>
    <property type="project" value="TreeGrafter"/>
</dbReference>
<dbReference type="GO" id="GO:0007044">
    <property type="term" value="P:cell-substrate junction assembly"/>
    <property type="evidence" value="ECO:0007669"/>
    <property type="project" value="TreeGrafter"/>
</dbReference>
<evidence type="ECO:0000256" key="4">
    <source>
        <dbReference type="ARBA" id="ARBA00023180"/>
    </source>
</evidence>
<dbReference type="Pfam" id="PF00041">
    <property type="entry name" value="fn3"/>
    <property type="match status" value="2"/>
</dbReference>
<evidence type="ECO:0000256" key="2">
    <source>
        <dbReference type="ARBA" id="ARBA00022889"/>
    </source>
</evidence>
<dbReference type="SUPFAM" id="SSF49265">
    <property type="entry name" value="Fibronectin type III"/>
    <property type="match status" value="4"/>
</dbReference>